<feature type="compositionally biased region" description="Polar residues" evidence="1">
    <location>
        <begin position="1"/>
        <end position="12"/>
    </location>
</feature>
<organism evidence="2 3">
    <name type="scientific">Lineolata rhizophorae</name>
    <dbReference type="NCBI Taxonomy" id="578093"/>
    <lineage>
        <taxon>Eukaryota</taxon>
        <taxon>Fungi</taxon>
        <taxon>Dikarya</taxon>
        <taxon>Ascomycota</taxon>
        <taxon>Pezizomycotina</taxon>
        <taxon>Dothideomycetes</taxon>
        <taxon>Dothideomycetes incertae sedis</taxon>
        <taxon>Lineolatales</taxon>
        <taxon>Lineolataceae</taxon>
        <taxon>Lineolata</taxon>
    </lineage>
</organism>
<feature type="non-terminal residue" evidence="2">
    <location>
        <position position="103"/>
    </location>
</feature>
<dbReference type="Proteomes" id="UP000799766">
    <property type="component" value="Unassembled WGS sequence"/>
</dbReference>
<name>A0A6A6PBJ8_9PEZI</name>
<evidence type="ECO:0000256" key="1">
    <source>
        <dbReference type="SAM" id="MobiDB-lite"/>
    </source>
</evidence>
<feature type="region of interest" description="Disordered" evidence="1">
    <location>
        <begin position="1"/>
        <end position="103"/>
    </location>
</feature>
<evidence type="ECO:0000313" key="3">
    <source>
        <dbReference type="Proteomes" id="UP000799766"/>
    </source>
</evidence>
<gene>
    <name evidence="2" type="ORF">BDY21DRAFT_334509</name>
</gene>
<protein>
    <submittedName>
        <fullName evidence="2">Uncharacterized protein</fullName>
    </submittedName>
</protein>
<dbReference type="AlphaFoldDB" id="A0A6A6PBJ8"/>
<evidence type="ECO:0000313" key="2">
    <source>
        <dbReference type="EMBL" id="KAF2461162.1"/>
    </source>
</evidence>
<sequence>MQINQLLTSQPTNPRPWITPPHVCPSLNSLPTRPHSPEPPRKSSHAFHPPIHRRTHPPTAHQSNLPPPNTPSKAKVSPTKFSPPQILQLPPRIPPRSPLSIPP</sequence>
<reference evidence="2" key="1">
    <citation type="journal article" date="2020" name="Stud. Mycol.">
        <title>101 Dothideomycetes genomes: a test case for predicting lifestyles and emergence of pathogens.</title>
        <authorList>
            <person name="Haridas S."/>
            <person name="Albert R."/>
            <person name="Binder M."/>
            <person name="Bloem J."/>
            <person name="Labutti K."/>
            <person name="Salamov A."/>
            <person name="Andreopoulos B."/>
            <person name="Baker S."/>
            <person name="Barry K."/>
            <person name="Bills G."/>
            <person name="Bluhm B."/>
            <person name="Cannon C."/>
            <person name="Castanera R."/>
            <person name="Culley D."/>
            <person name="Daum C."/>
            <person name="Ezra D."/>
            <person name="Gonzalez J."/>
            <person name="Henrissat B."/>
            <person name="Kuo A."/>
            <person name="Liang C."/>
            <person name="Lipzen A."/>
            <person name="Lutzoni F."/>
            <person name="Magnuson J."/>
            <person name="Mondo S."/>
            <person name="Nolan M."/>
            <person name="Ohm R."/>
            <person name="Pangilinan J."/>
            <person name="Park H.-J."/>
            <person name="Ramirez L."/>
            <person name="Alfaro M."/>
            <person name="Sun H."/>
            <person name="Tritt A."/>
            <person name="Yoshinaga Y."/>
            <person name="Zwiers L.-H."/>
            <person name="Turgeon B."/>
            <person name="Goodwin S."/>
            <person name="Spatafora J."/>
            <person name="Crous P."/>
            <person name="Grigoriev I."/>
        </authorList>
    </citation>
    <scope>NUCLEOTIDE SEQUENCE</scope>
    <source>
        <strain evidence="2">ATCC 16933</strain>
    </source>
</reference>
<proteinExistence type="predicted"/>
<accession>A0A6A6PBJ8</accession>
<dbReference type="EMBL" id="MU001672">
    <property type="protein sequence ID" value="KAF2461162.1"/>
    <property type="molecule type" value="Genomic_DNA"/>
</dbReference>
<keyword evidence="3" id="KW-1185">Reference proteome</keyword>
<feature type="compositionally biased region" description="Basic residues" evidence="1">
    <location>
        <begin position="42"/>
        <end position="56"/>
    </location>
</feature>
<feature type="compositionally biased region" description="Pro residues" evidence="1">
    <location>
        <begin position="13"/>
        <end position="23"/>
    </location>
</feature>
<feature type="compositionally biased region" description="Pro residues" evidence="1">
    <location>
        <begin position="91"/>
        <end position="103"/>
    </location>
</feature>